<dbReference type="Proteomes" id="UP001296873">
    <property type="component" value="Unassembled WGS sequence"/>
</dbReference>
<accession>A0ABS1DEY1</accession>
<dbReference type="SUPFAM" id="SSF56300">
    <property type="entry name" value="Metallo-dependent phosphatases"/>
    <property type="match status" value="1"/>
</dbReference>
<sequence>MTVNVLFYGDPHGEWRPLFRACEIEAPDAVVLMGDMDLDEPLSDKVRPLTDAGVAVHWIAGNHDGDRTEWHDRLFHGGLEGGNLNARVADLGGVRVAGLGGVFRSKIWHPLDGDGTVRFATRAEYLAIQKPQARWRGGMPLKQRVSIFYEDFDALAGKRADVLVTHEAPSCHPYGMGEFDDLARSLGASLIVHGHHHRPYEDRLPCGIEVLGTGLATAHRRRFGD</sequence>
<keyword evidence="3" id="KW-1185">Reference proteome</keyword>
<name>A0ABS1DEY1_9PROT</name>
<dbReference type="InterPro" id="IPR029052">
    <property type="entry name" value="Metallo-depent_PP-like"/>
</dbReference>
<organism evidence="2 3">
    <name type="scientific">Rhodovibrio sodomensis</name>
    <dbReference type="NCBI Taxonomy" id="1088"/>
    <lineage>
        <taxon>Bacteria</taxon>
        <taxon>Pseudomonadati</taxon>
        <taxon>Pseudomonadota</taxon>
        <taxon>Alphaproteobacteria</taxon>
        <taxon>Rhodospirillales</taxon>
        <taxon>Rhodovibrionaceae</taxon>
        <taxon>Rhodovibrio</taxon>
    </lineage>
</organism>
<proteinExistence type="predicted"/>
<protein>
    <recommendedName>
        <fullName evidence="1">Calcineurin-like phosphoesterase domain-containing protein</fullName>
    </recommendedName>
</protein>
<dbReference type="CDD" id="cd00838">
    <property type="entry name" value="MPP_superfamily"/>
    <property type="match status" value="1"/>
</dbReference>
<dbReference type="InterPro" id="IPR004843">
    <property type="entry name" value="Calcineurin-like_PHP"/>
</dbReference>
<comment type="caution">
    <text evidence="2">The sequence shown here is derived from an EMBL/GenBank/DDBJ whole genome shotgun (WGS) entry which is preliminary data.</text>
</comment>
<dbReference type="EMBL" id="NRRL01000036">
    <property type="protein sequence ID" value="MBK1669031.1"/>
    <property type="molecule type" value="Genomic_DNA"/>
</dbReference>
<reference evidence="2 3" key="1">
    <citation type="journal article" date="2020" name="Microorganisms">
        <title>Osmotic Adaptation and Compatible Solute Biosynthesis of Phototrophic Bacteria as Revealed from Genome Analyses.</title>
        <authorList>
            <person name="Imhoff J.F."/>
            <person name="Rahn T."/>
            <person name="Kunzel S."/>
            <person name="Keller A."/>
            <person name="Neulinger S.C."/>
        </authorList>
    </citation>
    <scope>NUCLEOTIDE SEQUENCE [LARGE SCALE GENOMIC DNA]</scope>
    <source>
        <strain evidence="2 3">DSM 9895</strain>
    </source>
</reference>
<evidence type="ECO:0000259" key="1">
    <source>
        <dbReference type="Pfam" id="PF00149"/>
    </source>
</evidence>
<feature type="domain" description="Calcineurin-like phosphoesterase" evidence="1">
    <location>
        <begin position="4"/>
        <end position="199"/>
    </location>
</feature>
<dbReference type="Pfam" id="PF00149">
    <property type="entry name" value="Metallophos"/>
    <property type="match status" value="1"/>
</dbReference>
<gene>
    <name evidence="2" type="ORF">CKO28_13415</name>
</gene>
<evidence type="ECO:0000313" key="2">
    <source>
        <dbReference type="EMBL" id="MBK1669031.1"/>
    </source>
</evidence>
<dbReference type="Gene3D" id="3.60.21.10">
    <property type="match status" value="1"/>
</dbReference>
<dbReference type="RefSeq" id="WP_200341359.1">
    <property type="nucleotide sequence ID" value="NZ_NRRL01000036.1"/>
</dbReference>
<evidence type="ECO:0000313" key="3">
    <source>
        <dbReference type="Proteomes" id="UP001296873"/>
    </source>
</evidence>